<keyword evidence="3" id="KW-0805">Transcription regulation</keyword>
<dbReference type="GO" id="GO:0017025">
    <property type="term" value="F:TBP-class protein binding"/>
    <property type="evidence" value="ECO:0007669"/>
    <property type="project" value="TreeGrafter"/>
</dbReference>
<keyword evidence="9" id="KW-1185">Reference proteome</keyword>
<dbReference type="Pfam" id="PF03847">
    <property type="entry name" value="TFIID_20kDa"/>
    <property type="match status" value="1"/>
</dbReference>
<dbReference type="GO" id="GO:0000124">
    <property type="term" value="C:SAGA complex"/>
    <property type="evidence" value="ECO:0007669"/>
    <property type="project" value="InterPro"/>
</dbReference>
<evidence type="ECO:0000256" key="2">
    <source>
        <dbReference type="ARBA" id="ARBA00007530"/>
    </source>
</evidence>
<feature type="region of interest" description="Disordered" evidence="6">
    <location>
        <begin position="261"/>
        <end position="310"/>
    </location>
</feature>
<dbReference type="SUPFAM" id="SSF47113">
    <property type="entry name" value="Histone-fold"/>
    <property type="match status" value="1"/>
</dbReference>
<dbReference type="Proteomes" id="UP001141806">
    <property type="component" value="Unassembled WGS sequence"/>
</dbReference>
<dbReference type="InterPro" id="IPR003228">
    <property type="entry name" value="TFIID_TAF12_dom"/>
</dbReference>
<comment type="caution">
    <text evidence="8">The sequence shown here is derived from an EMBL/GenBank/DDBJ whole genome shotgun (WGS) entry which is preliminary data.</text>
</comment>
<comment type="similarity">
    <text evidence="2">Belongs to the TAF12 family.</text>
</comment>
<keyword evidence="5" id="KW-0539">Nucleus</keyword>
<name>A0A9Q0KL72_9MAGN</name>
<dbReference type="Gene3D" id="1.10.20.10">
    <property type="entry name" value="Histone, subunit A"/>
    <property type="match status" value="1"/>
</dbReference>
<dbReference type="GO" id="GO:0005669">
    <property type="term" value="C:transcription factor TFIID complex"/>
    <property type="evidence" value="ECO:0007669"/>
    <property type="project" value="InterPro"/>
</dbReference>
<dbReference type="OrthoDB" id="2193432at2759"/>
<feature type="region of interest" description="Disordered" evidence="6">
    <location>
        <begin position="161"/>
        <end position="185"/>
    </location>
</feature>
<dbReference type="CDD" id="cd07981">
    <property type="entry name" value="HFD_TAF12"/>
    <property type="match status" value="1"/>
</dbReference>
<evidence type="ECO:0000259" key="7">
    <source>
        <dbReference type="Pfam" id="PF03847"/>
    </source>
</evidence>
<protein>
    <recommendedName>
        <fullName evidence="7">Transcription initiation factor TFIID subunit 12 domain-containing protein</fullName>
    </recommendedName>
</protein>
<dbReference type="AlphaFoldDB" id="A0A9Q0KL72"/>
<feature type="region of interest" description="Disordered" evidence="6">
    <location>
        <begin position="375"/>
        <end position="445"/>
    </location>
</feature>
<feature type="compositionally biased region" description="Polar residues" evidence="6">
    <location>
        <begin position="415"/>
        <end position="428"/>
    </location>
</feature>
<evidence type="ECO:0000256" key="1">
    <source>
        <dbReference type="ARBA" id="ARBA00004123"/>
    </source>
</evidence>
<evidence type="ECO:0000256" key="4">
    <source>
        <dbReference type="ARBA" id="ARBA00023163"/>
    </source>
</evidence>
<dbReference type="GO" id="GO:0051123">
    <property type="term" value="P:RNA polymerase II preinitiation complex assembly"/>
    <property type="evidence" value="ECO:0007669"/>
    <property type="project" value="TreeGrafter"/>
</dbReference>
<feature type="domain" description="Transcription initiation factor TFIID subunit 12" evidence="7">
    <location>
        <begin position="450"/>
        <end position="517"/>
    </location>
</feature>
<dbReference type="PANTHER" id="PTHR12264:SF26">
    <property type="entry name" value="TRANSCRIPTION INITIATION FACTOR TFIID SUBUNIT 12B"/>
    <property type="match status" value="1"/>
</dbReference>
<evidence type="ECO:0000256" key="5">
    <source>
        <dbReference type="ARBA" id="ARBA00023242"/>
    </source>
</evidence>
<evidence type="ECO:0000313" key="8">
    <source>
        <dbReference type="EMBL" id="KAJ4972256.1"/>
    </source>
</evidence>
<evidence type="ECO:0000256" key="3">
    <source>
        <dbReference type="ARBA" id="ARBA00023015"/>
    </source>
</evidence>
<proteinExistence type="inferred from homology"/>
<dbReference type="FunFam" id="1.10.20.10:FF:000011">
    <property type="entry name" value="Transcription initiation factor TFIID subunit 12"/>
    <property type="match status" value="1"/>
</dbReference>
<sequence length="604" mass="65854">MAENPSSSPIGIQSANVVHSIPLNPSNPNLPSPSNISSSMEISQISSPQLPLTQTASAAAAAVVQSTLTPSQQQIMNAAVGLDYQQKQLQQQQLQPQQQLQQQQQNLLSPSNFQIQQSLQRSTSMSRMNQIQQQQQFGAAAGGIRSQAGIYGQVNFGGSHVQHQQQMGSGGLSRSALIGQGPQVSGPLPMLSGQAASAQFNLQPQLLAQTRQKTGLVQGSQFHSGSNPVQPFQGMQAVGMMRSLGLSAQLRANGSLSYAQQRMNQGQMRPQQLSQQTSLTAPQKLQAQSLPRTPSLASLNPQLSGLGQNGQSAMMQNTLLQQQQWLKQMQPSVSLQQQQRQQAFLQQQLASSSQLLQKSMGLNPQQISQLIQQPPQLGTQQQQPQPQQQQQQQHHLQLQQSLQQSPRMPGLAVQKSLSLTGSQPDTPASGTTTTGGSSSHGTEASNQLLGKRKIQDLVSQVDIQGKLDPEVEDLLLEIADDFIDSVTTFACNLAKHRKSSILESKDLLLHLEKNWHLTIPGFTSVEQKYQRKPLLGDVHKKRLEMIRAMMESSQPEMNANSARDTNRLEVCNPVVNHPIRLSPGSDHLVSQSISSSLLQQLPRY</sequence>
<dbReference type="GO" id="GO:0003677">
    <property type="term" value="F:DNA binding"/>
    <property type="evidence" value="ECO:0007669"/>
    <property type="project" value="TreeGrafter"/>
</dbReference>
<dbReference type="PANTHER" id="PTHR12264">
    <property type="entry name" value="TRANSCRIPTION INITIATION FACTOR TFIID SUBUNIT 12"/>
    <property type="match status" value="1"/>
</dbReference>
<feature type="compositionally biased region" description="Low complexity" evidence="6">
    <location>
        <begin position="429"/>
        <end position="442"/>
    </location>
</feature>
<comment type="subcellular location">
    <subcellularLocation>
        <location evidence="1">Nucleus</location>
    </subcellularLocation>
</comment>
<dbReference type="GO" id="GO:0046982">
    <property type="term" value="F:protein heterodimerization activity"/>
    <property type="evidence" value="ECO:0007669"/>
    <property type="project" value="InterPro"/>
</dbReference>
<dbReference type="InterPro" id="IPR009072">
    <property type="entry name" value="Histone-fold"/>
</dbReference>
<evidence type="ECO:0000256" key="6">
    <source>
        <dbReference type="SAM" id="MobiDB-lite"/>
    </source>
</evidence>
<dbReference type="InterPro" id="IPR037794">
    <property type="entry name" value="TAF12"/>
</dbReference>
<evidence type="ECO:0000313" key="9">
    <source>
        <dbReference type="Proteomes" id="UP001141806"/>
    </source>
</evidence>
<reference evidence="8" key="1">
    <citation type="journal article" date="2023" name="Plant J.">
        <title>The genome of the king protea, Protea cynaroides.</title>
        <authorList>
            <person name="Chang J."/>
            <person name="Duong T.A."/>
            <person name="Schoeman C."/>
            <person name="Ma X."/>
            <person name="Roodt D."/>
            <person name="Barker N."/>
            <person name="Li Z."/>
            <person name="Van de Peer Y."/>
            <person name="Mizrachi E."/>
        </authorList>
    </citation>
    <scope>NUCLEOTIDE SEQUENCE</scope>
    <source>
        <tissue evidence="8">Young leaves</tissue>
    </source>
</reference>
<accession>A0A9Q0KL72</accession>
<organism evidence="8 9">
    <name type="scientific">Protea cynaroides</name>
    <dbReference type="NCBI Taxonomy" id="273540"/>
    <lineage>
        <taxon>Eukaryota</taxon>
        <taxon>Viridiplantae</taxon>
        <taxon>Streptophyta</taxon>
        <taxon>Embryophyta</taxon>
        <taxon>Tracheophyta</taxon>
        <taxon>Spermatophyta</taxon>
        <taxon>Magnoliopsida</taxon>
        <taxon>Proteales</taxon>
        <taxon>Proteaceae</taxon>
        <taxon>Protea</taxon>
    </lineage>
</organism>
<keyword evidence="4" id="KW-0804">Transcription</keyword>
<gene>
    <name evidence="8" type="ORF">NE237_005355</name>
</gene>
<dbReference type="EMBL" id="JAMYWD010000005">
    <property type="protein sequence ID" value="KAJ4972256.1"/>
    <property type="molecule type" value="Genomic_DNA"/>
</dbReference>
<feature type="compositionally biased region" description="Low complexity" evidence="6">
    <location>
        <begin position="375"/>
        <end position="406"/>
    </location>
</feature>